<evidence type="ECO:0000259" key="12">
    <source>
        <dbReference type="Pfam" id="PF08533"/>
    </source>
</evidence>
<dbReference type="SUPFAM" id="SSF51445">
    <property type="entry name" value="(Trans)glycosidases"/>
    <property type="match status" value="1"/>
</dbReference>
<keyword evidence="5 6" id="KW-0326">Glycosidase</keyword>
<feature type="domain" description="Beta-galactosidase trimerisation" evidence="11">
    <location>
        <begin position="405"/>
        <end position="613"/>
    </location>
</feature>
<feature type="active site" description="Nucleophile" evidence="7">
    <location>
        <position position="316"/>
    </location>
</feature>
<dbReference type="Gene3D" id="3.20.20.80">
    <property type="entry name" value="Glycosidases"/>
    <property type="match status" value="1"/>
</dbReference>
<dbReference type="GO" id="GO:0006012">
    <property type="term" value="P:galactose metabolic process"/>
    <property type="evidence" value="ECO:0007669"/>
    <property type="project" value="InterPro"/>
</dbReference>
<dbReference type="SUPFAM" id="SSF52317">
    <property type="entry name" value="Class I glutamine amidotransferase-like"/>
    <property type="match status" value="1"/>
</dbReference>
<dbReference type="PANTHER" id="PTHR36447:SF1">
    <property type="entry name" value="BETA-GALACTOSIDASE GANA"/>
    <property type="match status" value="1"/>
</dbReference>
<evidence type="ECO:0000256" key="7">
    <source>
        <dbReference type="PIRSR" id="PIRSR001084-1"/>
    </source>
</evidence>
<dbReference type="Pfam" id="PF08532">
    <property type="entry name" value="Glyco_hydro_42M"/>
    <property type="match status" value="1"/>
</dbReference>
<dbReference type="CDD" id="cd03143">
    <property type="entry name" value="A4_beta-galactosidase_middle_domain"/>
    <property type="match status" value="1"/>
</dbReference>
<dbReference type="InterPro" id="IPR029062">
    <property type="entry name" value="Class_I_gatase-like"/>
</dbReference>
<keyword evidence="9" id="KW-0862">Zinc</keyword>
<dbReference type="Pfam" id="PF08533">
    <property type="entry name" value="Glyco_hydro_42C"/>
    <property type="match status" value="1"/>
</dbReference>
<evidence type="ECO:0000259" key="10">
    <source>
        <dbReference type="Pfam" id="PF02449"/>
    </source>
</evidence>
<dbReference type="GO" id="GO:0009341">
    <property type="term" value="C:beta-galactosidase complex"/>
    <property type="evidence" value="ECO:0007669"/>
    <property type="project" value="InterPro"/>
</dbReference>
<evidence type="ECO:0000256" key="2">
    <source>
        <dbReference type="ARBA" id="ARBA00005940"/>
    </source>
</evidence>
<reference evidence="13 14" key="1">
    <citation type="journal article" date="2018" name="Int. J. Syst. Evol. Microbiol.">
        <title>Glycomyces paridis sp. nov., isolated from the medicinal plant Paris polyphylla.</title>
        <authorList>
            <person name="Fang X.M."/>
            <person name="Bai J.L."/>
            <person name="Su J."/>
            <person name="Zhao L.L."/>
            <person name="Liu H.Y."/>
            <person name="Ma B.P."/>
            <person name="Zhang Y.Q."/>
            <person name="Yu L.Y."/>
        </authorList>
    </citation>
    <scope>NUCLEOTIDE SEQUENCE [LARGE SCALE GENOMIC DNA]</scope>
    <source>
        <strain evidence="13 14">CPCC 204357</strain>
    </source>
</reference>
<evidence type="ECO:0000256" key="1">
    <source>
        <dbReference type="ARBA" id="ARBA00001412"/>
    </source>
</evidence>
<feature type="active site" description="Proton donor" evidence="7">
    <location>
        <position position="158"/>
    </location>
</feature>
<dbReference type="Proteomes" id="UP000305792">
    <property type="component" value="Unassembled WGS sequence"/>
</dbReference>
<dbReference type="Gene3D" id="3.40.50.880">
    <property type="match status" value="1"/>
</dbReference>
<dbReference type="InterPro" id="IPR013738">
    <property type="entry name" value="Beta_galactosidase_Trimer"/>
</dbReference>
<evidence type="ECO:0000256" key="3">
    <source>
        <dbReference type="ARBA" id="ARBA00012756"/>
    </source>
</evidence>
<feature type="binding site" evidence="8">
    <location>
        <position position="119"/>
    </location>
    <ligand>
        <name>substrate</name>
    </ligand>
</feature>
<dbReference type="PIRSF" id="PIRSF001084">
    <property type="entry name" value="B-galactosidase"/>
    <property type="match status" value="1"/>
</dbReference>
<dbReference type="OrthoDB" id="9800974at2"/>
<organism evidence="13 14">
    <name type="scientific">Glycomyces paridis</name>
    <dbReference type="NCBI Taxonomy" id="2126555"/>
    <lineage>
        <taxon>Bacteria</taxon>
        <taxon>Bacillati</taxon>
        <taxon>Actinomycetota</taxon>
        <taxon>Actinomycetes</taxon>
        <taxon>Glycomycetales</taxon>
        <taxon>Glycomycetaceae</taxon>
        <taxon>Glycomyces</taxon>
    </lineage>
</organism>
<dbReference type="AlphaFoldDB" id="A0A4S8PJL2"/>
<feature type="binding site" evidence="9">
    <location>
        <position position="165"/>
    </location>
    <ligand>
        <name>Zn(2+)</name>
        <dbReference type="ChEBI" id="CHEBI:29105"/>
    </ligand>
</feature>
<evidence type="ECO:0000259" key="11">
    <source>
        <dbReference type="Pfam" id="PF08532"/>
    </source>
</evidence>
<evidence type="ECO:0000313" key="14">
    <source>
        <dbReference type="Proteomes" id="UP000305792"/>
    </source>
</evidence>
<dbReference type="GO" id="GO:0004565">
    <property type="term" value="F:beta-galactosidase activity"/>
    <property type="evidence" value="ECO:0007669"/>
    <property type="project" value="UniProtKB-EC"/>
</dbReference>
<dbReference type="Gene3D" id="2.60.40.1180">
    <property type="entry name" value="Golgi alpha-mannosidase II"/>
    <property type="match status" value="1"/>
</dbReference>
<keyword evidence="14" id="KW-1185">Reference proteome</keyword>
<feature type="domain" description="Glycoside hydrolase family 42 N-terminal" evidence="10">
    <location>
        <begin position="19"/>
        <end position="394"/>
    </location>
</feature>
<accession>A0A4S8PJL2</accession>
<name>A0A4S8PJL2_9ACTN</name>
<feature type="binding site" evidence="9">
    <location>
        <position position="123"/>
    </location>
    <ligand>
        <name>Zn(2+)</name>
        <dbReference type="ChEBI" id="CHEBI:29105"/>
    </ligand>
</feature>
<dbReference type="GO" id="GO:0046872">
    <property type="term" value="F:metal ion binding"/>
    <property type="evidence" value="ECO:0007669"/>
    <property type="project" value="UniProtKB-KW"/>
</dbReference>
<evidence type="ECO:0000256" key="5">
    <source>
        <dbReference type="ARBA" id="ARBA00023295"/>
    </source>
</evidence>
<evidence type="ECO:0000313" key="13">
    <source>
        <dbReference type="EMBL" id="THV29672.1"/>
    </source>
</evidence>
<proteinExistence type="inferred from homology"/>
<dbReference type="InterPro" id="IPR017853">
    <property type="entry name" value="GH"/>
</dbReference>
<dbReference type="EC" id="3.2.1.23" evidence="3 6"/>
<dbReference type="InterPro" id="IPR013739">
    <property type="entry name" value="Beta_galactosidase_C"/>
</dbReference>
<sequence>MVRHAPIVASVPHLLHGGDYNPDQWRATKDATWKEDMRLARLAGINTLSVGIFSWAALEPEEGRYEFGWLDEVLDLMAENGITAVLATPTGARPGWMSRAYPEVLRVNRDRTRNLHGGRHNHCLSSPVYREKTTAINTALAERYGDHPALGVWHLSNEYGGECHCDLCQERFREHLKGRFASLAELNEAWWTAFWAKTYADWSHIESPSEHWRGEQDIHGLNLEWMRFTTEQFVDFYLHESAPLKALTPDVPRTTNLMGTYPGIDYFRLAQVLDVVSWDSYPEWTGTEKDAERGARASFLHDLTRSLKSRPFMLMESSPSATNWRPVAKLHRPSVHLLQSLQAVAHGSDTVQYFQFRKGRGGSEKFHGAVVDHEGTEHTRVFKDVAEVGERLAALDGVVGTDTPADVAVVYDWHLRWALDDVKGMLQGATGYEATVIEHYRAFWEQGVATDVIDSSLIAEPGRLDRYKILVAPMLYMLRPGAAEAIDAFVQRGGTFVATYATGYVDEHDRTFLGGFPGPLRPTLGVWAEEIDALYPDDRNAIDWDGTAYEARELCELIHAETAETLGTYGADFYAGRPALTVNRRGDGSAYFIAARTGADFLADFYARLVADTGAERALDADLPPGVTAQVRTDGTTDYVFALNFNPTAARIDHPGGVLDLAPFGTAVIERPRT</sequence>
<keyword evidence="9" id="KW-0479">Metal-binding</keyword>
<feature type="binding site" evidence="9">
    <location>
        <position position="168"/>
    </location>
    <ligand>
        <name>Zn(2+)</name>
        <dbReference type="ChEBI" id="CHEBI:29105"/>
    </ligand>
</feature>
<evidence type="ECO:0000256" key="6">
    <source>
        <dbReference type="PIRNR" id="PIRNR001084"/>
    </source>
</evidence>
<dbReference type="InterPro" id="IPR003476">
    <property type="entry name" value="Glyco_hydro_42"/>
</dbReference>
<comment type="catalytic activity">
    <reaction evidence="1 6">
        <text>Hydrolysis of terminal non-reducing beta-D-galactose residues in beta-D-galactosides.</text>
        <dbReference type="EC" id="3.2.1.23"/>
    </reaction>
</comment>
<dbReference type="EMBL" id="STGX01000005">
    <property type="protein sequence ID" value="THV29672.1"/>
    <property type="molecule type" value="Genomic_DNA"/>
</dbReference>
<protein>
    <recommendedName>
        <fullName evidence="3 6">Beta-galactosidase</fullName>
        <shortName evidence="6">Beta-gal</shortName>
        <ecNumber evidence="3 6">3.2.1.23</ecNumber>
    </recommendedName>
</protein>
<dbReference type="InterPro" id="IPR013529">
    <property type="entry name" value="Glyco_hydro_42_N"/>
</dbReference>
<keyword evidence="4 6" id="KW-0378">Hydrolase</keyword>
<dbReference type="PANTHER" id="PTHR36447">
    <property type="entry name" value="BETA-GALACTOSIDASE GANA"/>
    <property type="match status" value="1"/>
</dbReference>
<evidence type="ECO:0000256" key="9">
    <source>
        <dbReference type="PIRSR" id="PIRSR001084-3"/>
    </source>
</evidence>
<feature type="domain" description="Beta-galactosidase C-terminal" evidence="12">
    <location>
        <begin position="626"/>
        <end position="669"/>
    </location>
</feature>
<evidence type="ECO:0000256" key="8">
    <source>
        <dbReference type="PIRSR" id="PIRSR001084-2"/>
    </source>
</evidence>
<feature type="binding site" evidence="8">
    <location>
        <position position="324"/>
    </location>
    <ligand>
        <name>substrate</name>
    </ligand>
</feature>
<dbReference type="Pfam" id="PF02449">
    <property type="entry name" value="Glyco_hydro_42"/>
    <property type="match status" value="1"/>
</dbReference>
<feature type="binding site" evidence="8">
    <location>
        <position position="157"/>
    </location>
    <ligand>
        <name>substrate</name>
    </ligand>
</feature>
<feature type="binding site" evidence="9">
    <location>
        <position position="163"/>
    </location>
    <ligand>
        <name>Zn(2+)</name>
        <dbReference type="ChEBI" id="CHEBI:29105"/>
    </ligand>
</feature>
<dbReference type="InterPro" id="IPR013780">
    <property type="entry name" value="Glyco_hydro_b"/>
</dbReference>
<evidence type="ECO:0000256" key="4">
    <source>
        <dbReference type="ARBA" id="ARBA00022801"/>
    </source>
</evidence>
<comment type="similarity">
    <text evidence="2 6">Belongs to the glycosyl hydrolase 42 family.</text>
</comment>
<gene>
    <name evidence="13" type="ORF">E9998_08455</name>
</gene>
<comment type="caution">
    <text evidence="13">The sequence shown here is derived from an EMBL/GenBank/DDBJ whole genome shotgun (WGS) entry which is preliminary data.</text>
</comment>